<accession>A0A3G4ZW46</accession>
<name>A0A3G4ZW46_9VIRU</name>
<protein>
    <submittedName>
        <fullName evidence="1">Uncharacterized protein</fullName>
    </submittedName>
</protein>
<gene>
    <name evidence="1" type="ORF">Faunusvirus2_53</name>
</gene>
<sequence length="274" mass="32256">MSYTPFQSVFATYIAIWSNTLTHDVGLIIAQYNGADYVNNNRMQSSLVTNLMESLDVTNRLQNIIRLDFVNIHVLMSDSVCRFILNEYRSYHWLFVRSKVQYAHDMTYPHMMDVEYILKKNHQHVVTTMFTRHRAELAEIIIIPSGFVSLWQRCESLDIYHNSLKRWQRLIRDRQFKEKFVQTFNMPPNTQQGRDMKNLFNRYNAVKAQGGSLQRHQVRQKLLATWESVSKMGHIPGGIQPDRMMAVDELCKHRVVYPSIIGDDLHIMPDIFVD</sequence>
<reference evidence="1" key="1">
    <citation type="submission" date="2018-10" db="EMBL/GenBank/DDBJ databases">
        <title>Hidden diversity of soil giant viruses.</title>
        <authorList>
            <person name="Schulz F."/>
            <person name="Alteio L."/>
            <person name="Goudeau D."/>
            <person name="Ryan E.M."/>
            <person name="Malmstrom R.R."/>
            <person name="Blanchard J."/>
            <person name="Woyke T."/>
        </authorList>
    </citation>
    <scope>NUCLEOTIDE SEQUENCE</scope>
    <source>
        <strain evidence="1">FNV1</strain>
    </source>
</reference>
<organism evidence="1">
    <name type="scientific">Faunusvirus sp</name>
    <dbReference type="NCBI Taxonomy" id="2487766"/>
    <lineage>
        <taxon>Viruses</taxon>
        <taxon>Varidnaviria</taxon>
        <taxon>Bamfordvirae</taxon>
        <taxon>Nucleocytoviricota</taxon>
        <taxon>Megaviricetes</taxon>
        <taxon>Imitervirales</taxon>
        <taxon>Mimiviridae</taxon>
    </lineage>
</organism>
<dbReference type="EMBL" id="MK072133">
    <property type="protein sequence ID" value="AYV79106.1"/>
    <property type="molecule type" value="Genomic_DNA"/>
</dbReference>
<evidence type="ECO:0000313" key="1">
    <source>
        <dbReference type="EMBL" id="AYV79106.1"/>
    </source>
</evidence>
<proteinExistence type="predicted"/>